<dbReference type="InParanoid" id="E4X7M3"/>
<keyword evidence="2" id="KW-1185">Reference proteome</keyword>
<reference evidence="1" key="1">
    <citation type="journal article" date="2010" name="Science">
        <title>Plasticity of animal genome architecture unmasked by rapid evolution of a pelagic tunicate.</title>
        <authorList>
            <person name="Denoeud F."/>
            <person name="Henriet S."/>
            <person name="Mungpakdee S."/>
            <person name="Aury J.M."/>
            <person name="Da Silva C."/>
            <person name="Brinkmann H."/>
            <person name="Mikhaleva J."/>
            <person name="Olsen L.C."/>
            <person name="Jubin C."/>
            <person name="Canestro C."/>
            <person name="Bouquet J.M."/>
            <person name="Danks G."/>
            <person name="Poulain J."/>
            <person name="Campsteijn C."/>
            <person name="Adamski M."/>
            <person name="Cross I."/>
            <person name="Yadetie F."/>
            <person name="Muffato M."/>
            <person name="Louis A."/>
            <person name="Butcher S."/>
            <person name="Tsagkogeorga G."/>
            <person name="Konrad A."/>
            <person name="Singh S."/>
            <person name="Jensen M.F."/>
            <person name="Cong E.H."/>
            <person name="Eikeseth-Otteraa H."/>
            <person name="Noel B."/>
            <person name="Anthouard V."/>
            <person name="Porcel B.M."/>
            <person name="Kachouri-Lafond R."/>
            <person name="Nishino A."/>
            <person name="Ugolini M."/>
            <person name="Chourrout P."/>
            <person name="Nishida H."/>
            <person name="Aasland R."/>
            <person name="Huzurbazar S."/>
            <person name="Westhof E."/>
            <person name="Delsuc F."/>
            <person name="Lehrach H."/>
            <person name="Reinhardt R."/>
            <person name="Weissenbach J."/>
            <person name="Roy S.W."/>
            <person name="Artiguenave F."/>
            <person name="Postlethwait J.H."/>
            <person name="Manak J.R."/>
            <person name="Thompson E.M."/>
            <person name="Jaillon O."/>
            <person name="Du Pasquier L."/>
            <person name="Boudinot P."/>
            <person name="Liberles D.A."/>
            <person name="Volff J.N."/>
            <person name="Philippe H."/>
            <person name="Lenhard B."/>
            <person name="Roest Crollius H."/>
            <person name="Wincker P."/>
            <person name="Chourrout D."/>
        </authorList>
    </citation>
    <scope>NUCLEOTIDE SEQUENCE [LARGE SCALE GENOMIC DNA]</scope>
</reference>
<dbReference type="EMBL" id="FN653028">
    <property type="protein sequence ID" value="CBY18695.1"/>
    <property type="molecule type" value="Genomic_DNA"/>
</dbReference>
<sequence>MRIWIPAPIYSYDYHVPKDRTIVESQ</sequence>
<evidence type="ECO:0000313" key="1">
    <source>
        <dbReference type="EMBL" id="CBY18695.1"/>
    </source>
</evidence>
<gene>
    <name evidence="1" type="ORF">GSOID_T00003559001</name>
</gene>
<proteinExistence type="predicted"/>
<dbReference type="Proteomes" id="UP000001307">
    <property type="component" value="Unassembled WGS sequence"/>
</dbReference>
<accession>E4X7M3</accession>
<protein>
    <submittedName>
        <fullName evidence="1">Uncharacterized protein</fullName>
    </submittedName>
</protein>
<organism evidence="1">
    <name type="scientific">Oikopleura dioica</name>
    <name type="common">Tunicate</name>
    <dbReference type="NCBI Taxonomy" id="34765"/>
    <lineage>
        <taxon>Eukaryota</taxon>
        <taxon>Metazoa</taxon>
        <taxon>Chordata</taxon>
        <taxon>Tunicata</taxon>
        <taxon>Appendicularia</taxon>
        <taxon>Copelata</taxon>
        <taxon>Oikopleuridae</taxon>
        <taxon>Oikopleura</taxon>
    </lineage>
</organism>
<name>E4X7M3_OIKDI</name>
<evidence type="ECO:0000313" key="2">
    <source>
        <dbReference type="Proteomes" id="UP000001307"/>
    </source>
</evidence>
<dbReference type="AlphaFoldDB" id="E4X7M3"/>